<dbReference type="PROSITE" id="PS51194">
    <property type="entry name" value="HELICASE_CTER"/>
    <property type="match status" value="1"/>
</dbReference>
<name>A0A6N8HYP1_9FIRM</name>
<dbReference type="SUPFAM" id="SSF52540">
    <property type="entry name" value="P-loop containing nucleoside triphosphate hydrolases"/>
    <property type="match status" value="1"/>
</dbReference>
<organism evidence="4 5">
    <name type="scientific">Caproicibacter fermentans</name>
    <dbReference type="NCBI Taxonomy" id="2576756"/>
    <lineage>
        <taxon>Bacteria</taxon>
        <taxon>Bacillati</taxon>
        <taxon>Bacillota</taxon>
        <taxon>Clostridia</taxon>
        <taxon>Eubacteriales</taxon>
        <taxon>Acutalibacteraceae</taxon>
        <taxon>Caproicibacter</taxon>
    </lineage>
</organism>
<dbReference type="RefSeq" id="WP_207708876.1">
    <property type="nucleotide sequence ID" value="NZ_VWXL01000048.1"/>
</dbReference>
<gene>
    <name evidence="4" type="ORF">CAFE_15170</name>
</gene>
<evidence type="ECO:0000256" key="2">
    <source>
        <dbReference type="SAM" id="MobiDB-lite"/>
    </source>
</evidence>
<dbReference type="EMBL" id="VWXL01000048">
    <property type="protein sequence ID" value="MVB10819.1"/>
    <property type="molecule type" value="Genomic_DNA"/>
</dbReference>
<dbReference type="PANTHER" id="PTHR41313">
    <property type="entry name" value="ADENINE-SPECIFIC METHYLTRANSFERASE"/>
    <property type="match status" value="1"/>
</dbReference>
<feature type="region of interest" description="Disordered" evidence="2">
    <location>
        <begin position="561"/>
        <end position="615"/>
    </location>
</feature>
<evidence type="ECO:0000313" key="5">
    <source>
        <dbReference type="Proteomes" id="UP000469440"/>
    </source>
</evidence>
<feature type="domain" description="Helicase C-terminal" evidence="3">
    <location>
        <begin position="184"/>
        <end position="351"/>
    </location>
</feature>
<dbReference type="InterPro" id="IPR001650">
    <property type="entry name" value="Helicase_C-like"/>
</dbReference>
<proteinExistence type="predicted"/>
<dbReference type="PANTHER" id="PTHR41313:SF1">
    <property type="entry name" value="DNA METHYLASE ADENINE-SPECIFIC DOMAIN-CONTAINING PROTEIN"/>
    <property type="match status" value="1"/>
</dbReference>
<sequence>MMRYLQYSTLQETDLLFFDNWAANFGETVTATELAPEGSGFRSKTRFAHFFNLPELMNLWKEAADIQTADTLHLPIPHAEYINVVTQPSDFQKETIREFGERAEAVHKGTVDAKIDNMLKITSEGRLVALDQRLMNPLLPDDPDSKVNACVNNILDVWRESTPVKGTQLVFCDLSTPKTKCEIKMEMVGGVAKMVDGQFDESQFTDVYNDIRLKLIRQGLPEKEIEFIHSAKTEVQKSELFAKVRKGQIRVLLGSTAKMGAGTNIQDRLVALHHIDCPWKPRDIEQREGRILRKGNNNPNVKIFRYVTENTFDSYSWQLIENKQRFISQIMTSKSPARSCEDIDDSVLSYAEVKALATGDPRIKEKMDLDIQVTKLKMLKSGFLSQHYALEDKLLKFYPEAIQAKKAMIAALKSDLDFAKEHPLPDADHFMMTLKGMVYTDKKNAGTALIKECGKLNFMENKADVGEYRGFSIQIQYHPLTHEIHAVLRHSAAHSAELGQDSVGNITRLNNLLKTIPERLNTEQSNLELLNRQVQEAKQELKKEFPKEQELTEKSARLNQLSLELSLEKPEQIPPEKSEKEDNETMPASLMNRVDAARQSVPNLGHIPQHPEFEK</sequence>
<dbReference type="InterPro" id="IPR027417">
    <property type="entry name" value="P-loop_NTPase"/>
</dbReference>
<feature type="compositionally biased region" description="Basic and acidic residues" evidence="2">
    <location>
        <begin position="566"/>
        <end position="580"/>
    </location>
</feature>
<comment type="caution">
    <text evidence="4">The sequence shown here is derived from an EMBL/GenBank/DDBJ whole genome shotgun (WGS) entry which is preliminary data.</text>
</comment>
<dbReference type="Proteomes" id="UP000469440">
    <property type="component" value="Unassembled WGS sequence"/>
</dbReference>
<accession>A0A6N8HYP1</accession>
<dbReference type="Pfam" id="PF00271">
    <property type="entry name" value="Helicase_C"/>
    <property type="match status" value="1"/>
</dbReference>
<evidence type="ECO:0000259" key="3">
    <source>
        <dbReference type="PROSITE" id="PS51194"/>
    </source>
</evidence>
<dbReference type="InterPro" id="IPR052933">
    <property type="entry name" value="DNA_Protect_Modify"/>
</dbReference>
<dbReference type="SMART" id="SM00490">
    <property type="entry name" value="HELICc"/>
    <property type="match status" value="1"/>
</dbReference>
<evidence type="ECO:0000313" key="4">
    <source>
        <dbReference type="EMBL" id="MVB10819.1"/>
    </source>
</evidence>
<evidence type="ECO:0000256" key="1">
    <source>
        <dbReference type="SAM" id="Coils"/>
    </source>
</evidence>
<dbReference type="AlphaFoldDB" id="A0A6N8HYP1"/>
<dbReference type="Gene3D" id="3.40.50.300">
    <property type="entry name" value="P-loop containing nucleotide triphosphate hydrolases"/>
    <property type="match status" value="1"/>
</dbReference>
<keyword evidence="5" id="KW-1185">Reference proteome</keyword>
<protein>
    <recommendedName>
        <fullName evidence="3">Helicase C-terminal domain-containing protein</fullName>
    </recommendedName>
</protein>
<reference evidence="4 5" key="1">
    <citation type="submission" date="2019-09" db="EMBL/GenBank/DDBJ databases">
        <title>Genome sequence of Clostridium sp. EA1.</title>
        <authorList>
            <person name="Poehlein A."/>
            <person name="Bengelsdorf F.R."/>
            <person name="Daniel R."/>
        </authorList>
    </citation>
    <scope>NUCLEOTIDE SEQUENCE [LARGE SCALE GENOMIC DNA]</scope>
    <source>
        <strain evidence="4 5">EA1</strain>
    </source>
</reference>
<feature type="coiled-coil region" evidence="1">
    <location>
        <begin position="520"/>
        <end position="551"/>
    </location>
</feature>
<keyword evidence="1" id="KW-0175">Coiled coil</keyword>